<dbReference type="EMBL" id="JAHUZD010000149">
    <property type="protein sequence ID" value="KAI3402418.2"/>
    <property type="molecule type" value="Genomic_DNA"/>
</dbReference>
<sequence length="211" mass="24140">MSKALCCFAFETLINKLKSESTNKVSLKSYFDVLHEDPSHLPSTAPLFITWREDSSLRGCIGTFQSYPLESGVFKFALSSAFQDSRFTPISAKEVPDLEVSVTLLDNFIPIANYYDWTIGLHGLKVSLDTSHEHYSGTFLPSVAEEENWDKSTTLYYLLKKAGYPITKNNVEDFYAKGLEEGWLRLTRYDGLKSYLTYHEFEKIREIVQAK</sequence>
<dbReference type="GeneID" id="73382439"/>
<dbReference type="PANTHER" id="PTHR13016:SF0">
    <property type="entry name" value="AMME SYNDROME CANDIDATE GENE 1 PROTEIN"/>
    <property type="match status" value="1"/>
</dbReference>
<comment type="caution">
    <text evidence="2">The sequence shown here is derived from an EMBL/GenBank/DDBJ whole genome shotgun (WGS) entry which is preliminary data.</text>
</comment>
<evidence type="ECO:0000259" key="1">
    <source>
        <dbReference type="PROSITE" id="PS51112"/>
    </source>
</evidence>
<dbReference type="InterPro" id="IPR023473">
    <property type="entry name" value="AMMECR1"/>
</dbReference>
<dbReference type="AlphaFoldDB" id="A0AAI9SSL4"/>
<keyword evidence="3" id="KW-1185">Reference proteome</keyword>
<evidence type="ECO:0000313" key="2">
    <source>
        <dbReference type="EMBL" id="KAI3402418.2"/>
    </source>
</evidence>
<dbReference type="Pfam" id="PF01871">
    <property type="entry name" value="AMMECR1"/>
    <property type="match status" value="1"/>
</dbReference>
<dbReference type="InterPro" id="IPR027485">
    <property type="entry name" value="AMMECR1_N"/>
</dbReference>
<reference evidence="2" key="1">
    <citation type="journal article" date="2022" name="DNA Res.">
        <title>Genome analysis of five recently described species of the CUG-Ser clade uncovers Candida theae as a new hybrid lineage with pathogenic potential in the Candida parapsilosis species complex.</title>
        <authorList>
            <person name="Mixao V."/>
            <person name="Del Olmo V."/>
            <person name="Hegedusova E."/>
            <person name="Saus E."/>
            <person name="Pryszcz L."/>
            <person name="Cillingova A."/>
            <person name="Nosek J."/>
            <person name="Gabaldon T."/>
        </authorList>
    </citation>
    <scope>NUCLEOTIDE SEQUENCE</scope>
    <source>
        <strain evidence="2">CBS 10844</strain>
    </source>
</reference>
<dbReference type="InterPro" id="IPR002733">
    <property type="entry name" value="AMMECR1_domain"/>
</dbReference>
<dbReference type="Proteomes" id="UP001202479">
    <property type="component" value="Unassembled WGS sequence"/>
</dbReference>
<gene>
    <name evidence="2" type="ORF">KGF56_004826</name>
</gene>
<name>A0AAI9SSL4_9ASCO</name>
<evidence type="ECO:0000313" key="3">
    <source>
        <dbReference type="Proteomes" id="UP001202479"/>
    </source>
</evidence>
<feature type="domain" description="AMMECR1" evidence="1">
    <location>
        <begin position="1"/>
        <end position="205"/>
    </location>
</feature>
<dbReference type="InterPro" id="IPR036071">
    <property type="entry name" value="AMMECR1_dom_sf"/>
</dbReference>
<organism evidence="2 3">
    <name type="scientific">Candida oxycetoniae</name>
    <dbReference type="NCBI Taxonomy" id="497107"/>
    <lineage>
        <taxon>Eukaryota</taxon>
        <taxon>Fungi</taxon>
        <taxon>Dikarya</taxon>
        <taxon>Ascomycota</taxon>
        <taxon>Saccharomycotina</taxon>
        <taxon>Pichiomycetes</taxon>
        <taxon>Debaryomycetaceae</taxon>
        <taxon>Candida/Lodderomyces clade</taxon>
        <taxon>Candida</taxon>
    </lineage>
</organism>
<dbReference type="SUPFAM" id="SSF143447">
    <property type="entry name" value="AMMECR1-like"/>
    <property type="match status" value="1"/>
</dbReference>
<accession>A0AAI9SSL4</accession>
<dbReference type="PANTHER" id="PTHR13016">
    <property type="entry name" value="AMMECR1 HOMOLOG"/>
    <property type="match status" value="1"/>
</dbReference>
<dbReference type="NCBIfam" id="TIGR00296">
    <property type="entry name" value="TIGR00296 family protein"/>
    <property type="match status" value="1"/>
</dbReference>
<dbReference type="RefSeq" id="XP_049178167.1">
    <property type="nucleotide sequence ID" value="XM_049326305.1"/>
</dbReference>
<dbReference type="Gene3D" id="3.30.700.20">
    <property type="entry name" value="Hypothetical protein ph0010, domain 1"/>
    <property type="match status" value="1"/>
</dbReference>
<dbReference type="PROSITE" id="PS51112">
    <property type="entry name" value="AMMECR1"/>
    <property type="match status" value="1"/>
</dbReference>
<proteinExistence type="predicted"/>
<protein>
    <recommendedName>
        <fullName evidence="1">AMMECR1 domain-containing protein</fullName>
    </recommendedName>
</protein>